<evidence type="ECO:0000313" key="2">
    <source>
        <dbReference type="EMBL" id="EGN91880.1"/>
    </source>
</evidence>
<feature type="transmembrane region" description="Helical" evidence="1">
    <location>
        <begin position="150"/>
        <end position="173"/>
    </location>
</feature>
<dbReference type="Proteomes" id="UP000008063">
    <property type="component" value="Unassembled WGS sequence"/>
</dbReference>
<keyword evidence="3" id="KW-1185">Reference proteome</keyword>
<dbReference type="AlphaFoldDB" id="F8QIJ8"/>
<keyword evidence="1" id="KW-0472">Membrane</keyword>
<dbReference type="InParanoid" id="F8QIJ8"/>
<organism evidence="3">
    <name type="scientific">Serpula lacrymans var. lacrymans (strain S7.3)</name>
    <name type="common">Dry rot fungus</name>
    <dbReference type="NCBI Taxonomy" id="936435"/>
    <lineage>
        <taxon>Eukaryota</taxon>
        <taxon>Fungi</taxon>
        <taxon>Dikarya</taxon>
        <taxon>Basidiomycota</taxon>
        <taxon>Agaricomycotina</taxon>
        <taxon>Agaricomycetes</taxon>
        <taxon>Agaricomycetidae</taxon>
        <taxon>Boletales</taxon>
        <taxon>Coniophorineae</taxon>
        <taxon>Serpulaceae</taxon>
        <taxon>Serpula</taxon>
    </lineage>
</organism>
<sequence length="175" mass="19990">MMLLVQKTLLGLWCFYVKEFQLIPRQVNFLPSGQCPPDSIVNHSQVWYRIFFGDPSVAKNQAEENPPISRSIIFSTDRGISQSNTRSSVHQARVLDSHKSVKKGFVDFAARFEFILQELSRSHVNLMLGLLYSGSTFSSLDKVGCINTPCLCYTICFELMMIWLYGPLVLMYVSY</sequence>
<protein>
    <submittedName>
        <fullName evidence="2">Uncharacterized protein</fullName>
    </submittedName>
</protein>
<gene>
    <name evidence="2" type="ORF">SERLA73DRAFT_191899</name>
</gene>
<name>F8QIJ8_SERL3</name>
<accession>F8QIJ8</accession>
<keyword evidence="1" id="KW-0812">Transmembrane</keyword>
<evidence type="ECO:0000313" key="3">
    <source>
        <dbReference type="Proteomes" id="UP000008063"/>
    </source>
</evidence>
<reference evidence="3" key="1">
    <citation type="journal article" date="2011" name="Science">
        <title>The plant cell wall-decomposing machinery underlies the functional diversity of forest fungi.</title>
        <authorList>
            <person name="Eastwood D.C."/>
            <person name="Floudas D."/>
            <person name="Binder M."/>
            <person name="Majcherczyk A."/>
            <person name="Schneider P."/>
            <person name="Aerts A."/>
            <person name="Asiegbu F.O."/>
            <person name="Baker S.E."/>
            <person name="Barry K."/>
            <person name="Bendiksby M."/>
            <person name="Blumentritt M."/>
            <person name="Coutinho P.M."/>
            <person name="Cullen D."/>
            <person name="de Vries R.P."/>
            <person name="Gathman A."/>
            <person name="Goodell B."/>
            <person name="Henrissat B."/>
            <person name="Ihrmark K."/>
            <person name="Kauserud H."/>
            <person name="Kohler A."/>
            <person name="LaButti K."/>
            <person name="Lapidus A."/>
            <person name="Lavin J.L."/>
            <person name="Lee Y.-H."/>
            <person name="Lindquist E."/>
            <person name="Lilly W."/>
            <person name="Lucas S."/>
            <person name="Morin E."/>
            <person name="Murat C."/>
            <person name="Oguiza J.A."/>
            <person name="Park J."/>
            <person name="Pisabarro A.G."/>
            <person name="Riley R."/>
            <person name="Rosling A."/>
            <person name="Salamov A."/>
            <person name="Schmidt O."/>
            <person name="Schmutz J."/>
            <person name="Skrede I."/>
            <person name="Stenlid J."/>
            <person name="Wiebenga A."/>
            <person name="Xie X."/>
            <person name="Kuees U."/>
            <person name="Hibbett D.S."/>
            <person name="Hoffmeister D."/>
            <person name="Hoegberg N."/>
            <person name="Martin F."/>
            <person name="Grigoriev I.V."/>
            <person name="Watkinson S.C."/>
        </authorList>
    </citation>
    <scope>NUCLEOTIDE SEQUENCE [LARGE SCALE GENOMIC DNA]</scope>
    <source>
        <strain evidence="3">strain S7.3</strain>
    </source>
</reference>
<dbReference type="EMBL" id="GL945527">
    <property type="protein sequence ID" value="EGN91880.1"/>
    <property type="molecule type" value="Genomic_DNA"/>
</dbReference>
<dbReference type="HOGENOM" id="CLU_1533478_0_0_1"/>
<proteinExistence type="predicted"/>
<evidence type="ECO:0000256" key="1">
    <source>
        <dbReference type="SAM" id="Phobius"/>
    </source>
</evidence>
<keyword evidence="1" id="KW-1133">Transmembrane helix</keyword>